<evidence type="ECO:0000313" key="2">
    <source>
        <dbReference type="EMBL" id="MBE1576379.1"/>
    </source>
</evidence>
<proteinExistence type="predicted"/>
<reference evidence="2 3" key="1">
    <citation type="submission" date="2020-10" db="EMBL/GenBank/DDBJ databases">
        <title>Sequencing the genomes of 1000 actinobacteria strains.</title>
        <authorList>
            <person name="Klenk H.-P."/>
        </authorList>
    </citation>
    <scope>NUCLEOTIDE SEQUENCE [LARGE SCALE GENOMIC DNA]</scope>
    <source>
        <strain evidence="2 3">DSM 46661</strain>
    </source>
</reference>
<feature type="region of interest" description="Disordered" evidence="1">
    <location>
        <begin position="1"/>
        <end position="217"/>
    </location>
</feature>
<comment type="caution">
    <text evidence="2">The sequence shown here is derived from an EMBL/GenBank/DDBJ whole genome shotgun (WGS) entry which is preliminary data.</text>
</comment>
<sequence length="217" mass="24490">MNRRRSRRKCRKRRRPEAKSPAGGLPPCDWKAARADRRPGTEPLSPGLAENRRQPTHATASSPDTARCRTHHVAENRRGSLARRSSTRYRTAVTRPCRKPATAHPRDSEPSRHRASPPRHVAENWRQPFTPDRSPSTERRSTGLAENRQQPTHATASSPDTARHRTHHVAKSRRRPFTPPTVHQVPNRSLPASPKTGDSPPTRQRALQTPRVTVPIT</sequence>
<evidence type="ECO:0000256" key="1">
    <source>
        <dbReference type="SAM" id="MobiDB-lite"/>
    </source>
</evidence>
<feature type="compositionally biased region" description="Polar residues" evidence="1">
    <location>
        <begin position="199"/>
        <end position="217"/>
    </location>
</feature>
<protein>
    <submittedName>
        <fullName evidence="2">Uncharacterized protein</fullName>
    </submittedName>
</protein>
<dbReference type="EMBL" id="JADBEJ010000004">
    <property type="protein sequence ID" value="MBE1576379.1"/>
    <property type="molecule type" value="Genomic_DNA"/>
</dbReference>
<evidence type="ECO:0000313" key="3">
    <source>
        <dbReference type="Proteomes" id="UP000656548"/>
    </source>
</evidence>
<organism evidence="2 3">
    <name type="scientific">Amycolatopsis roodepoortensis</name>
    <dbReference type="NCBI Taxonomy" id="700274"/>
    <lineage>
        <taxon>Bacteria</taxon>
        <taxon>Bacillati</taxon>
        <taxon>Actinomycetota</taxon>
        <taxon>Actinomycetes</taxon>
        <taxon>Pseudonocardiales</taxon>
        <taxon>Pseudonocardiaceae</taxon>
        <taxon>Amycolatopsis</taxon>
    </lineage>
</organism>
<name>A0ABR9L6N6_9PSEU</name>
<feature type="compositionally biased region" description="Basic residues" evidence="1">
    <location>
        <begin position="1"/>
        <end position="16"/>
    </location>
</feature>
<feature type="compositionally biased region" description="Basic residues" evidence="1">
    <location>
        <begin position="164"/>
        <end position="176"/>
    </location>
</feature>
<accession>A0ABR9L6N6</accession>
<dbReference type="Proteomes" id="UP000656548">
    <property type="component" value="Unassembled WGS sequence"/>
</dbReference>
<keyword evidence="3" id="KW-1185">Reference proteome</keyword>
<feature type="compositionally biased region" description="Basic and acidic residues" evidence="1">
    <location>
        <begin position="31"/>
        <end position="40"/>
    </location>
</feature>
<feature type="compositionally biased region" description="Polar residues" evidence="1">
    <location>
        <begin position="147"/>
        <end position="160"/>
    </location>
</feature>
<gene>
    <name evidence="2" type="ORF">H4W30_003426</name>
</gene>